<feature type="transmembrane region" description="Helical" evidence="6">
    <location>
        <begin position="175"/>
        <end position="195"/>
    </location>
</feature>
<keyword evidence="2" id="KW-1003">Cell membrane</keyword>
<evidence type="ECO:0000256" key="2">
    <source>
        <dbReference type="ARBA" id="ARBA00022475"/>
    </source>
</evidence>
<keyword evidence="5 6" id="KW-0472">Membrane</keyword>
<keyword evidence="4 6" id="KW-1133">Transmembrane helix</keyword>
<feature type="domain" description="ABC3 transporter permease C-terminal" evidence="7">
    <location>
        <begin position="76"/>
        <end position="202"/>
    </location>
</feature>
<protein>
    <submittedName>
        <fullName evidence="8">FtsX-like permease family protein</fullName>
    </submittedName>
</protein>
<feature type="transmembrane region" description="Helical" evidence="6">
    <location>
        <begin position="260"/>
        <end position="280"/>
    </location>
</feature>
<evidence type="ECO:0000313" key="9">
    <source>
        <dbReference type="Proteomes" id="UP000198280"/>
    </source>
</evidence>
<dbReference type="AlphaFoldDB" id="A0A239LGU3"/>
<gene>
    <name evidence="8" type="ORF">SAMN05216252_119115</name>
</gene>
<feature type="transmembrane region" description="Helical" evidence="6">
    <location>
        <begin position="220"/>
        <end position="240"/>
    </location>
</feature>
<feature type="transmembrane region" description="Helical" evidence="6">
    <location>
        <begin position="340"/>
        <end position="370"/>
    </location>
</feature>
<feature type="transmembrane region" description="Helical" evidence="6">
    <location>
        <begin position="397"/>
        <end position="425"/>
    </location>
</feature>
<feature type="transmembrane region" description="Helical" evidence="6">
    <location>
        <begin position="437"/>
        <end position="459"/>
    </location>
</feature>
<organism evidence="8 9">
    <name type="scientific">Actinacidiphila glaucinigra</name>
    <dbReference type="NCBI Taxonomy" id="235986"/>
    <lineage>
        <taxon>Bacteria</taxon>
        <taxon>Bacillati</taxon>
        <taxon>Actinomycetota</taxon>
        <taxon>Actinomycetes</taxon>
        <taxon>Kitasatosporales</taxon>
        <taxon>Streptomycetaceae</taxon>
        <taxon>Actinacidiphila</taxon>
    </lineage>
</organism>
<evidence type="ECO:0000256" key="1">
    <source>
        <dbReference type="ARBA" id="ARBA00004651"/>
    </source>
</evidence>
<dbReference type="EMBL" id="FZOF01000019">
    <property type="protein sequence ID" value="SNT28889.1"/>
    <property type="molecule type" value="Genomic_DNA"/>
</dbReference>
<dbReference type="Proteomes" id="UP000198280">
    <property type="component" value="Unassembled WGS sequence"/>
</dbReference>
<feature type="domain" description="ABC3 transporter permease C-terminal" evidence="7">
    <location>
        <begin position="352"/>
        <end position="460"/>
    </location>
</feature>
<evidence type="ECO:0000256" key="6">
    <source>
        <dbReference type="SAM" id="Phobius"/>
    </source>
</evidence>
<keyword evidence="9" id="KW-1185">Reference proteome</keyword>
<keyword evidence="3 6" id="KW-0812">Transmembrane</keyword>
<feature type="transmembrane region" description="Helical" evidence="6">
    <location>
        <begin position="26"/>
        <end position="50"/>
    </location>
</feature>
<name>A0A239LGU3_9ACTN</name>
<reference evidence="8 9" key="1">
    <citation type="submission" date="2017-06" db="EMBL/GenBank/DDBJ databases">
        <authorList>
            <person name="Kim H.J."/>
            <person name="Triplett B.A."/>
        </authorList>
    </citation>
    <scope>NUCLEOTIDE SEQUENCE [LARGE SCALE GENOMIC DNA]</scope>
    <source>
        <strain evidence="8 9">CGMCC 4.1858</strain>
    </source>
</reference>
<evidence type="ECO:0000313" key="8">
    <source>
        <dbReference type="EMBL" id="SNT28889.1"/>
    </source>
</evidence>
<evidence type="ECO:0000256" key="3">
    <source>
        <dbReference type="ARBA" id="ARBA00022692"/>
    </source>
</evidence>
<accession>A0A239LGU3</accession>
<dbReference type="Pfam" id="PF02687">
    <property type="entry name" value="FtsX"/>
    <property type="match status" value="2"/>
</dbReference>
<sequence length="471" mass="48898">MSALRSDALLAWAMLRGSPRSERWRLALTGLGAALGTGFALAAAVVAVIGTRYGGGPPSYTNGLLNEGGLRPGVITALLLLIVPVLAFVGQCTRIGALQRERRFAALRLAGATPRQVRRIGALETAAACGVGSLAGLTGFLALRLVLHAGQQAGGGDGGPQQRALTWPTDVPVPWAAFLAVVLGLPLLATLEAWFTLRRAATDPLGAAVRRRRPRRFRRVRLLPGPLALLAATGLLLMAMSRKLGPDTPFFAATGLVLPLYLFGLLTSSAGMAAAMGRLASRSGRPALMIAGKRLRADPWAASRAHTAVMLAALIGVGYLTVRRVALDALRAEPEHHPDLAFYVGGYNLAGLALLIGVAVTISGLAVSVAESLTARRRTLAALAAAGTPRKVLRRAVLLETALPLAPAIVLSAACGLAVTGPFLVARAWSARPLLEAALLAGGLLAASLLATAASLPLLRYSVHPAQLRYE</sequence>
<dbReference type="InterPro" id="IPR003838">
    <property type="entry name" value="ABC3_permease_C"/>
</dbReference>
<dbReference type="GO" id="GO:0005886">
    <property type="term" value="C:plasma membrane"/>
    <property type="evidence" value="ECO:0007669"/>
    <property type="project" value="UniProtKB-SubCell"/>
</dbReference>
<evidence type="ECO:0000256" key="4">
    <source>
        <dbReference type="ARBA" id="ARBA00022989"/>
    </source>
</evidence>
<proteinExistence type="predicted"/>
<feature type="transmembrane region" description="Helical" evidence="6">
    <location>
        <begin position="70"/>
        <end position="90"/>
    </location>
</feature>
<dbReference type="RefSeq" id="WP_245939094.1">
    <property type="nucleotide sequence ID" value="NZ_FZOF01000019.1"/>
</dbReference>
<evidence type="ECO:0000256" key="5">
    <source>
        <dbReference type="ARBA" id="ARBA00023136"/>
    </source>
</evidence>
<comment type="subcellular location">
    <subcellularLocation>
        <location evidence="1">Cell membrane</location>
        <topology evidence="1">Multi-pass membrane protein</topology>
    </subcellularLocation>
</comment>
<evidence type="ECO:0000259" key="7">
    <source>
        <dbReference type="Pfam" id="PF02687"/>
    </source>
</evidence>
<feature type="transmembrane region" description="Helical" evidence="6">
    <location>
        <begin position="125"/>
        <end position="147"/>
    </location>
</feature>
<feature type="transmembrane region" description="Helical" evidence="6">
    <location>
        <begin position="301"/>
        <end position="320"/>
    </location>
</feature>